<proteinExistence type="predicted"/>
<gene>
    <name evidence="1" type="ORF">GCM10007968_12850</name>
</gene>
<dbReference type="SUPFAM" id="SSF53474">
    <property type="entry name" value="alpha/beta-Hydrolases"/>
    <property type="match status" value="1"/>
</dbReference>
<comment type="caution">
    <text evidence="1">The sequence shown here is derived from an EMBL/GenBank/DDBJ whole genome shotgun (WGS) entry which is preliminary data.</text>
</comment>
<evidence type="ECO:0000313" key="1">
    <source>
        <dbReference type="EMBL" id="GGL50098.1"/>
    </source>
</evidence>
<accession>A0A917S380</accession>
<dbReference type="Gene3D" id="3.40.50.1820">
    <property type="entry name" value="alpha/beta hydrolase"/>
    <property type="match status" value="1"/>
</dbReference>
<name>A0A917S380_9BACL</name>
<dbReference type="EMBL" id="BMOK01000004">
    <property type="protein sequence ID" value="GGL50098.1"/>
    <property type="molecule type" value="Genomic_DNA"/>
</dbReference>
<protein>
    <recommendedName>
        <fullName evidence="3">Serine aminopeptidase S33 domain-containing protein</fullName>
    </recommendedName>
</protein>
<sequence>MQIKRDTLLKGTAQTPCVIFSPDDMRGTALIMHGYGGSNEEQLGLAFRIAETGLRTVVIDLHGHGENSSIFNGEKDRHIISFETGVQFPALVLCKYRT</sequence>
<reference evidence="1" key="2">
    <citation type="submission" date="2020-09" db="EMBL/GenBank/DDBJ databases">
        <authorList>
            <person name="Sun Q."/>
            <person name="Ohkuma M."/>
        </authorList>
    </citation>
    <scope>NUCLEOTIDE SEQUENCE</scope>
    <source>
        <strain evidence="1">JCM 15325</strain>
    </source>
</reference>
<organism evidence="1 2">
    <name type="scientific">Sporolactobacillus putidus</name>
    <dbReference type="NCBI Taxonomy" id="492735"/>
    <lineage>
        <taxon>Bacteria</taxon>
        <taxon>Bacillati</taxon>
        <taxon>Bacillota</taxon>
        <taxon>Bacilli</taxon>
        <taxon>Bacillales</taxon>
        <taxon>Sporolactobacillaceae</taxon>
        <taxon>Sporolactobacillus</taxon>
    </lineage>
</organism>
<keyword evidence="2" id="KW-1185">Reference proteome</keyword>
<dbReference type="AlphaFoldDB" id="A0A917S380"/>
<dbReference type="InterPro" id="IPR029058">
    <property type="entry name" value="AB_hydrolase_fold"/>
</dbReference>
<evidence type="ECO:0000313" key="2">
    <source>
        <dbReference type="Proteomes" id="UP000654670"/>
    </source>
</evidence>
<evidence type="ECO:0008006" key="3">
    <source>
        <dbReference type="Google" id="ProtNLM"/>
    </source>
</evidence>
<reference evidence="1" key="1">
    <citation type="journal article" date="2014" name="Int. J. Syst. Evol. Microbiol.">
        <title>Complete genome sequence of Corynebacterium casei LMG S-19264T (=DSM 44701T), isolated from a smear-ripened cheese.</title>
        <authorList>
            <consortium name="US DOE Joint Genome Institute (JGI-PGF)"/>
            <person name="Walter F."/>
            <person name="Albersmeier A."/>
            <person name="Kalinowski J."/>
            <person name="Ruckert C."/>
        </authorList>
    </citation>
    <scope>NUCLEOTIDE SEQUENCE</scope>
    <source>
        <strain evidence="1">JCM 15325</strain>
    </source>
</reference>
<dbReference type="Proteomes" id="UP000654670">
    <property type="component" value="Unassembled WGS sequence"/>
</dbReference>
<dbReference type="RefSeq" id="WP_188802260.1">
    <property type="nucleotide sequence ID" value="NZ_BMOK01000004.1"/>
</dbReference>